<dbReference type="InterPro" id="IPR009061">
    <property type="entry name" value="DNA-bd_dom_put_sf"/>
</dbReference>
<proteinExistence type="predicted"/>
<dbReference type="Gene3D" id="1.10.1660.10">
    <property type="match status" value="1"/>
</dbReference>
<dbReference type="GO" id="GO:0003700">
    <property type="term" value="F:DNA-binding transcription factor activity"/>
    <property type="evidence" value="ECO:0007669"/>
    <property type="project" value="InterPro"/>
</dbReference>
<dbReference type="Proteomes" id="UP000002171">
    <property type="component" value="Unassembled WGS sequence"/>
</dbReference>
<evidence type="ECO:0000313" key="3">
    <source>
        <dbReference type="EMBL" id="EAR62698.1"/>
    </source>
</evidence>
<comment type="caution">
    <text evidence="3">The sequence shown here is derived from an EMBL/GenBank/DDBJ whole genome shotgun (WGS) entry which is preliminary data.</text>
</comment>
<keyword evidence="4" id="KW-1185">Reference proteome</keyword>
<name>A0A7U8GTU3_NEPCE</name>
<evidence type="ECO:0000256" key="1">
    <source>
        <dbReference type="ARBA" id="ARBA00023125"/>
    </source>
</evidence>
<dbReference type="RefSeq" id="WP_007021716.1">
    <property type="nucleotide sequence ID" value="NZ_CH724126.1"/>
</dbReference>
<gene>
    <name evidence="3" type="ORF">MED92_06253</name>
</gene>
<protein>
    <submittedName>
        <fullName evidence="3">Transcriptional regulator, MerR family protein</fullName>
    </submittedName>
</protein>
<evidence type="ECO:0000313" key="4">
    <source>
        <dbReference type="Proteomes" id="UP000002171"/>
    </source>
</evidence>
<evidence type="ECO:0000259" key="2">
    <source>
        <dbReference type="PROSITE" id="PS50937"/>
    </source>
</evidence>
<dbReference type="PANTHER" id="PTHR30204:SF90">
    <property type="entry name" value="HTH-TYPE TRANSCRIPTIONAL ACTIVATOR MTA"/>
    <property type="match status" value="1"/>
</dbReference>
<keyword evidence="1" id="KW-0238">DNA-binding</keyword>
<dbReference type="AlphaFoldDB" id="A0A7U8GTU3"/>
<feature type="domain" description="HTH merR-type" evidence="2">
    <location>
        <begin position="1"/>
        <end position="70"/>
    </location>
</feature>
<dbReference type="InterPro" id="IPR047057">
    <property type="entry name" value="MerR_fam"/>
</dbReference>
<dbReference type="GO" id="GO:0003677">
    <property type="term" value="F:DNA binding"/>
    <property type="evidence" value="ECO:0007669"/>
    <property type="project" value="UniProtKB-KW"/>
</dbReference>
<accession>A0A7U8GTU3</accession>
<dbReference type="SUPFAM" id="SSF46955">
    <property type="entry name" value="Putative DNA-binding domain"/>
    <property type="match status" value="1"/>
</dbReference>
<dbReference type="PANTHER" id="PTHR30204">
    <property type="entry name" value="REDOX-CYCLING DRUG-SENSING TRANSCRIPTIONAL ACTIVATOR SOXR"/>
    <property type="match status" value="1"/>
</dbReference>
<dbReference type="InterPro" id="IPR000551">
    <property type="entry name" value="MerR-type_HTH_dom"/>
</dbReference>
<dbReference type="SMART" id="SM00422">
    <property type="entry name" value="HTH_MERR"/>
    <property type="match status" value="1"/>
</dbReference>
<dbReference type="OrthoDB" id="9808480at2"/>
<reference evidence="3 4" key="1">
    <citation type="submission" date="2006-02" db="EMBL/GenBank/DDBJ databases">
        <authorList>
            <person name="Pinhassi J."/>
            <person name="Pedros-Alio C."/>
            <person name="Ferriera S."/>
            <person name="Johnson J."/>
            <person name="Kravitz S."/>
            <person name="Halpern A."/>
            <person name="Remington K."/>
            <person name="Beeson K."/>
            <person name="Tran B."/>
            <person name="Rogers Y.-H."/>
            <person name="Friedman R."/>
            <person name="Venter J.C."/>
        </authorList>
    </citation>
    <scope>NUCLEOTIDE SEQUENCE [LARGE SCALE GENOMIC DNA]</scope>
    <source>
        <strain evidence="3 4">MED92</strain>
    </source>
</reference>
<dbReference type="Pfam" id="PF13411">
    <property type="entry name" value="MerR_1"/>
    <property type="match status" value="1"/>
</dbReference>
<dbReference type="CDD" id="cd04790">
    <property type="entry name" value="HTH_Cfa-like_unk"/>
    <property type="match status" value="1"/>
</dbReference>
<organism evidence="3 4">
    <name type="scientific">Neptuniibacter caesariensis</name>
    <dbReference type="NCBI Taxonomy" id="207954"/>
    <lineage>
        <taxon>Bacteria</taxon>
        <taxon>Pseudomonadati</taxon>
        <taxon>Pseudomonadota</taxon>
        <taxon>Gammaproteobacteria</taxon>
        <taxon>Oceanospirillales</taxon>
        <taxon>Oceanospirillaceae</taxon>
        <taxon>Neptuniibacter</taxon>
    </lineage>
</organism>
<sequence length="172" mass="19999">MYTISQLAKQMNLSRSSLIYYDKIDLLKPSCRSSSNYRLYSEQDKVKLEQINQFRAAGLSLEAIKQLLQQNNSSAGLFLEQRLEQINHEICQLRSQQQQIVNLLGQTTLLPSTRLVNKAQWVEMLEASGMDEADMRQWHIEFERKLPEAHTDFLQSLGIPEQEIEIIKSWAK</sequence>
<dbReference type="PROSITE" id="PS50937">
    <property type="entry name" value="HTH_MERR_2"/>
    <property type="match status" value="1"/>
</dbReference>
<dbReference type="EMBL" id="AAOW01000002">
    <property type="protein sequence ID" value="EAR62698.1"/>
    <property type="molecule type" value="Genomic_DNA"/>
</dbReference>